<reference evidence="1 2" key="1">
    <citation type="journal article" date="2015" name="Nature">
        <title>rRNA introns, odd ribosomes, and small enigmatic genomes across a large radiation of phyla.</title>
        <authorList>
            <person name="Brown C.T."/>
            <person name="Hug L.A."/>
            <person name="Thomas B.C."/>
            <person name="Sharon I."/>
            <person name="Castelle C.J."/>
            <person name="Singh A."/>
            <person name="Wilkins M.J."/>
            <person name="Williams K.H."/>
            <person name="Banfield J.F."/>
        </authorList>
    </citation>
    <scope>NUCLEOTIDE SEQUENCE [LARGE SCALE GENOMIC DNA]</scope>
</reference>
<sequence length="132" mass="15166">MDTDYWAEGLLKKIPFCYKFSAGGLLYQKYDNHSDAKTAARQGKVAVVFALGQTFLYLPLCFEKLMDEDVRRLIGDHFRLSGIEESRFEIVSEAGYCSLDLPTCWRNDWYTFDERPLRSFVSSLTGGFCGLF</sequence>
<name>A0A0G1JIF8_9BACT</name>
<proteinExistence type="predicted"/>
<gene>
    <name evidence="1" type="ORF">UW63_C0017G0011</name>
</gene>
<evidence type="ECO:0000313" key="2">
    <source>
        <dbReference type="Proteomes" id="UP000034154"/>
    </source>
</evidence>
<accession>A0A0G1JIF8</accession>
<dbReference type="Proteomes" id="UP000034154">
    <property type="component" value="Unassembled WGS sequence"/>
</dbReference>
<organism evidence="1 2">
    <name type="scientific">Candidatus Uhrbacteria bacterium GW2011_GWF2_44_350</name>
    <dbReference type="NCBI Taxonomy" id="1619000"/>
    <lineage>
        <taxon>Bacteria</taxon>
        <taxon>Candidatus Uhriibacteriota</taxon>
    </lineage>
</organism>
<evidence type="ECO:0000313" key="1">
    <source>
        <dbReference type="EMBL" id="KKT71411.1"/>
    </source>
</evidence>
<dbReference type="AlphaFoldDB" id="A0A0G1JIF8"/>
<comment type="caution">
    <text evidence="1">The sequence shown here is derived from an EMBL/GenBank/DDBJ whole genome shotgun (WGS) entry which is preliminary data.</text>
</comment>
<protein>
    <submittedName>
        <fullName evidence="1">Uncharacterized protein</fullName>
    </submittedName>
</protein>
<dbReference type="EMBL" id="LCJB01000017">
    <property type="protein sequence ID" value="KKT71411.1"/>
    <property type="molecule type" value="Genomic_DNA"/>
</dbReference>